<dbReference type="PRINTS" id="PR00385">
    <property type="entry name" value="P450"/>
</dbReference>
<dbReference type="OrthoDB" id="1877779at2759"/>
<keyword evidence="6" id="KW-1185">Reference proteome</keyword>
<proteinExistence type="inferred from homology"/>
<dbReference type="PRINTS" id="PR00463">
    <property type="entry name" value="EP450I"/>
</dbReference>
<dbReference type="Pfam" id="PF00067">
    <property type="entry name" value="p450"/>
    <property type="match status" value="1"/>
</dbReference>
<dbReference type="Gene3D" id="1.10.630.10">
    <property type="entry name" value="Cytochrome P450"/>
    <property type="match status" value="1"/>
</dbReference>
<comment type="cofactor">
    <cofactor evidence="2">
        <name>heme</name>
        <dbReference type="ChEBI" id="CHEBI:30413"/>
    </cofactor>
</comment>
<keyword evidence="2 3" id="KW-0408">Iron</keyword>
<evidence type="ECO:0000256" key="3">
    <source>
        <dbReference type="RuleBase" id="RU000461"/>
    </source>
</evidence>
<dbReference type="InterPro" id="IPR036396">
    <property type="entry name" value="Cyt_P450_sf"/>
</dbReference>
<dbReference type="PANTHER" id="PTHR47950:SF6">
    <property type="entry name" value="CYTOCHROME P450"/>
    <property type="match status" value="1"/>
</dbReference>
<dbReference type="GO" id="GO:0020037">
    <property type="term" value="F:heme binding"/>
    <property type="evidence" value="ECO:0007669"/>
    <property type="project" value="InterPro"/>
</dbReference>
<evidence type="ECO:0000313" key="5">
    <source>
        <dbReference type="EMBL" id="CBI34742.3"/>
    </source>
</evidence>
<evidence type="ECO:0000256" key="2">
    <source>
        <dbReference type="PIRSR" id="PIRSR602401-1"/>
    </source>
</evidence>
<dbReference type="eggNOG" id="KOG0156">
    <property type="taxonomic scope" value="Eukaryota"/>
</dbReference>
<dbReference type="SUPFAM" id="SSF48264">
    <property type="entry name" value="Cytochrome P450"/>
    <property type="match status" value="1"/>
</dbReference>
<dbReference type="GO" id="GO:0004497">
    <property type="term" value="F:monooxygenase activity"/>
    <property type="evidence" value="ECO:0007669"/>
    <property type="project" value="UniProtKB-KW"/>
</dbReference>
<keyword evidence="3" id="KW-0560">Oxidoreductase</keyword>
<evidence type="ECO:0008006" key="7">
    <source>
        <dbReference type="Google" id="ProtNLM"/>
    </source>
</evidence>
<dbReference type="KEGG" id="vvi:100244525"/>
<protein>
    <recommendedName>
        <fullName evidence="7">Corytuberine synthase</fullName>
    </recommendedName>
</protein>
<dbReference type="SMR" id="D7TW67"/>
<keyword evidence="4" id="KW-0812">Transmembrane</keyword>
<keyword evidence="4" id="KW-1133">Transmembrane helix</keyword>
<dbReference type="InParanoid" id="D7TW67"/>
<keyword evidence="3" id="KW-0503">Monooxygenase</keyword>
<dbReference type="FunFam" id="1.10.630.10:FF:000207">
    <property type="entry name" value="Putative cytochrome P450 superfamily protein"/>
    <property type="match status" value="1"/>
</dbReference>
<dbReference type="STRING" id="29760.D7TW67"/>
<dbReference type="GO" id="GO:0016491">
    <property type="term" value="F:oxidoreductase activity"/>
    <property type="evidence" value="ECO:0000318"/>
    <property type="project" value="GO_Central"/>
</dbReference>
<dbReference type="InterPro" id="IPR002401">
    <property type="entry name" value="Cyt_P450_E_grp-I"/>
</dbReference>
<dbReference type="InterPro" id="IPR001128">
    <property type="entry name" value="Cyt_P450"/>
</dbReference>
<dbReference type="AlphaFoldDB" id="D7TW67"/>
<keyword evidence="2 3" id="KW-0479">Metal-binding</keyword>
<dbReference type="OMA" id="HICIANF"/>
<dbReference type="GO" id="GO:0005506">
    <property type="term" value="F:iron ion binding"/>
    <property type="evidence" value="ECO:0007669"/>
    <property type="project" value="InterPro"/>
</dbReference>
<sequence length="504" mass="57246">MDEAALTEGTNLFPLILLLLPLIFLILKHLKSKSPISLPPGPYPWPIIGNVHQIGKQRHIAMADFARSYGPLFSLRLGTQTLIVGSSAAAAKEILSSYDRIFCARYVPGVMPEKSSEFYNNSIVWSLECDDRWKYLRTMCRTQLFSGKAIESQACLREKKLMEVVGFLSSMEGRVVKLKELAFVTALNMISNALLSKDLVSLEDETAVARMLGCVKKTVDVMSTPNLADYYPILRGLDLQRLQKKSRDSFVELFSLWQPIVKERRERKGSHATRQHDFLDALINDGFTDDRINFLLGELLIAGTESTSVTTEWAMAELIRSPDSMKKIREELTTEINKSTLKDSDLRKLPYLQACLKETLRLHPPGPFLLPHRALESCKVMNYTIPKDAQVLVNAWAIGRDPMSWEDPLVFKPERFLNSIVDFQGTNFEFIPFGAGRRICPGLPMAVKLIPPVLVSWIHFFDWSLPNWGDPKEIDMREKFGANIQKEHPLLLIPKVRKWPQVCA</sequence>
<organism evidence="5 6">
    <name type="scientific">Vitis vinifera</name>
    <name type="common">Grape</name>
    <dbReference type="NCBI Taxonomy" id="29760"/>
    <lineage>
        <taxon>Eukaryota</taxon>
        <taxon>Viridiplantae</taxon>
        <taxon>Streptophyta</taxon>
        <taxon>Embryophyta</taxon>
        <taxon>Tracheophyta</taxon>
        <taxon>Spermatophyta</taxon>
        <taxon>Magnoliopsida</taxon>
        <taxon>eudicotyledons</taxon>
        <taxon>Gunneridae</taxon>
        <taxon>Pentapetalae</taxon>
        <taxon>rosids</taxon>
        <taxon>Vitales</taxon>
        <taxon>Vitaceae</taxon>
        <taxon>Viteae</taxon>
        <taxon>Vitis</taxon>
    </lineage>
</organism>
<accession>D7TW67</accession>
<dbReference type="PaxDb" id="29760-VIT_02s0025g04360.t01"/>
<dbReference type="PROSITE" id="PS00086">
    <property type="entry name" value="CYTOCHROME_P450"/>
    <property type="match status" value="1"/>
</dbReference>
<dbReference type="CDD" id="cd11073">
    <property type="entry name" value="CYP76-like"/>
    <property type="match status" value="1"/>
</dbReference>
<dbReference type="Proteomes" id="UP000009183">
    <property type="component" value="Chromosome 2"/>
</dbReference>
<feature type="binding site" description="axial binding residue" evidence="2">
    <location>
        <position position="440"/>
    </location>
    <ligand>
        <name>heme</name>
        <dbReference type="ChEBI" id="CHEBI:30413"/>
    </ligand>
    <ligandPart>
        <name>Fe</name>
        <dbReference type="ChEBI" id="CHEBI:18248"/>
    </ligandPart>
</feature>
<dbReference type="PANTHER" id="PTHR47950">
    <property type="entry name" value="CYTOCHROME P450, FAMILY 76, SUBFAMILY C, POLYPEPTIDE 5-RELATED"/>
    <property type="match status" value="1"/>
</dbReference>
<evidence type="ECO:0000256" key="1">
    <source>
        <dbReference type="ARBA" id="ARBA00010617"/>
    </source>
</evidence>
<dbReference type="EMBL" id="FN596251">
    <property type="protein sequence ID" value="CBI34742.3"/>
    <property type="molecule type" value="Genomic_DNA"/>
</dbReference>
<keyword evidence="4" id="KW-0472">Membrane</keyword>
<comment type="similarity">
    <text evidence="1 3">Belongs to the cytochrome P450 family.</text>
</comment>
<dbReference type="InterPro" id="IPR017972">
    <property type="entry name" value="Cyt_P450_CS"/>
</dbReference>
<evidence type="ECO:0000313" key="6">
    <source>
        <dbReference type="Proteomes" id="UP000009183"/>
    </source>
</evidence>
<keyword evidence="2 3" id="KW-0349">Heme</keyword>
<dbReference type="GO" id="GO:0016705">
    <property type="term" value="F:oxidoreductase activity, acting on paired donors, with incorporation or reduction of molecular oxygen"/>
    <property type="evidence" value="ECO:0007669"/>
    <property type="project" value="InterPro"/>
</dbReference>
<gene>
    <name evidence="5" type="ordered locus">VIT_02s0025g04360</name>
</gene>
<evidence type="ECO:0000256" key="4">
    <source>
        <dbReference type="SAM" id="Phobius"/>
    </source>
</evidence>
<name>D7TW67_VITVI</name>
<feature type="transmembrane region" description="Helical" evidence="4">
    <location>
        <begin position="12"/>
        <end position="30"/>
    </location>
</feature>
<dbReference type="HOGENOM" id="CLU_001570_4_2_1"/>
<reference evidence="6" key="1">
    <citation type="journal article" date="2007" name="Nature">
        <title>The grapevine genome sequence suggests ancestral hexaploidization in major angiosperm phyla.</title>
        <authorList>
            <consortium name="The French-Italian Public Consortium for Grapevine Genome Characterization."/>
            <person name="Jaillon O."/>
            <person name="Aury J.-M."/>
            <person name="Noel B."/>
            <person name="Policriti A."/>
            <person name="Clepet C."/>
            <person name="Casagrande A."/>
            <person name="Choisne N."/>
            <person name="Aubourg S."/>
            <person name="Vitulo N."/>
            <person name="Jubin C."/>
            <person name="Vezzi A."/>
            <person name="Legeai F."/>
            <person name="Hugueney P."/>
            <person name="Dasilva C."/>
            <person name="Horner D."/>
            <person name="Mica E."/>
            <person name="Jublot D."/>
            <person name="Poulain J."/>
            <person name="Bruyere C."/>
            <person name="Billault A."/>
            <person name="Segurens B."/>
            <person name="Gouyvenoux M."/>
            <person name="Ugarte E."/>
            <person name="Cattonaro F."/>
            <person name="Anthouard V."/>
            <person name="Vico V."/>
            <person name="Del Fabbro C."/>
            <person name="Alaux M."/>
            <person name="Di Gaspero G."/>
            <person name="Dumas V."/>
            <person name="Felice N."/>
            <person name="Paillard S."/>
            <person name="Juman I."/>
            <person name="Moroldo M."/>
            <person name="Scalabrin S."/>
            <person name="Canaguier A."/>
            <person name="Le Clainche I."/>
            <person name="Malacrida G."/>
            <person name="Durand E."/>
            <person name="Pesole G."/>
            <person name="Laucou V."/>
            <person name="Chatelet P."/>
            <person name="Merdinoglu D."/>
            <person name="Delledonne M."/>
            <person name="Pezzotti M."/>
            <person name="Lecharny A."/>
            <person name="Scarpelli C."/>
            <person name="Artiguenave F."/>
            <person name="Pe M.E."/>
            <person name="Valle G."/>
            <person name="Morgante M."/>
            <person name="Caboche M."/>
            <person name="Adam-Blondon A.-F."/>
            <person name="Weissenbach J."/>
            <person name="Quetier F."/>
            <person name="Wincker P."/>
        </authorList>
    </citation>
    <scope>NUCLEOTIDE SEQUENCE [LARGE SCALE GENOMIC DNA]</scope>
    <source>
        <strain evidence="6">cv. Pinot noir / PN40024</strain>
    </source>
</reference>